<proteinExistence type="inferred from homology"/>
<dbReference type="PANTHER" id="PTHR12419:SF4">
    <property type="entry name" value="OTU DOMAIN-CONTAINING PROTEIN 5"/>
    <property type="match status" value="1"/>
</dbReference>
<dbReference type="InterPro" id="IPR038765">
    <property type="entry name" value="Papain-like_cys_pep_sf"/>
</dbReference>
<keyword evidence="4" id="KW-0645">Protease</keyword>
<name>A0ABV0PUR7_9TELE</name>
<reference evidence="10 11" key="1">
    <citation type="submission" date="2021-06" db="EMBL/GenBank/DDBJ databases">
        <authorList>
            <person name="Palmer J.M."/>
        </authorList>
    </citation>
    <scope>NUCLEOTIDE SEQUENCE [LARGE SCALE GENOMIC DNA]</scope>
    <source>
        <strain evidence="10 11">GA_2019</strain>
        <tissue evidence="10">Muscle</tissue>
    </source>
</reference>
<dbReference type="CDD" id="cd22752">
    <property type="entry name" value="OTU_OTUD5-like"/>
    <property type="match status" value="1"/>
</dbReference>
<evidence type="ECO:0000256" key="4">
    <source>
        <dbReference type="ARBA" id="ARBA00022670"/>
    </source>
</evidence>
<dbReference type="InterPro" id="IPR003323">
    <property type="entry name" value="OTU_dom"/>
</dbReference>
<evidence type="ECO:0000256" key="2">
    <source>
        <dbReference type="ARBA" id="ARBA00010407"/>
    </source>
</evidence>
<keyword evidence="7" id="KW-0788">Thiol protease</keyword>
<evidence type="ECO:0000256" key="5">
    <source>
        <dbReference type="ARBA" id="ARBA00022786"/>
    </source>
</evidence>
<comment type="similarity">
    <text evidence="2">Belongs to the peptidase C85 family.</text>
</comment>
<dbReference type="Pfam" id="PF02338">
    <property type="entry name" value="OTU"/>
    <property type="match status" value="1"/>
</dbReference>
<evidence type="ECO:0000256" key="7">
    <source>
        <dbReference type="ARBA" id="ARBA00022807"/>
    </source>
</evidence>
<evidence type="ECO:0000256" key="6">
    <source>
        <dbReference type="ARBA" id="ARBA00022801"/>
    </source>
</evidence>
<sequence length="219" mass="25403">MDYLVKNADYFSNYVTEDFTTYINRKRKNNCHGNHIEMQAMAEMYNRPVEVYQYSTEPINTFHGIHQNNDEPIRVSYHRNIHYNSVVNPNKATIGVGLGLPAFKPGYADQSLMKSAIKTSEESWIEQQMLEDKKRATDWEATNEAIEEQVARESYLQWLQDQEKQARQVRMKGRRPASPGQSQLICWVLLSEVSQKEDIVGTLSVLHFFVITFLLFTGS</sequence>
<dbReference type="EC" id="3.4.19.12" evidence="3"/>
<organism evidence="10 11">
    <name type="scientific">Goodea atripinnis</name>
    <dbReference type="NCBI Taxonomy" id="208336"/>
    <lineage>
        <taxon>Eukaryota</taxon>
        <taxon>Metazoa</taxon>
        <taxon>Chordata</taxon>
        <taxon>Craniata</taxon>
        <taxon>Vertebrata</taxon>
        <taxon>Euteleostomi</taxon>
        <taxon>Actinopterygii</taxon>
        <taxon>Neopterygii</taxon>
        <taxon>Teleostei</taxon>
        <taxon>Neoteleostei</taxon>
        <taxon>Acanthomorphata</taxon>
        <taxon>Ovalentaria</taxon>
        <taxon>Atherinomorphae</taxon>
        <taxon>Cyprinodontiformes</taxon>
        <taxon>Goodeidae</taxon>
        <taxon>Goodea</taxon>
    </lineage>
</organism>
<dbReference type="InterPro" id="IPR050704">
    <property type="entry name" value="Peptidase_C85-like"/>
</dbReference>
<evidence type="ECO:0000256" key="1">
    <source>
        <dbReference type="ARBA" id="ARBA00000707"/>
    </source>
</evidence>
<evidence type="ECO:0000256" key="8">
    <source>
        <dbReference type="ARBA" id="ARBA00033460"/>
    </source>
</evidence>
<dbReference type="Gene3D" id="3.90.70.80">
    <property type="match status" value="1"/>
</dbReference>
<evidence type="ECO:0000256" key="3">
    <source>
        <dbReference type="ARBA" id="ARBA00012759"/>
    </source>
</evidence>
<feature type="domain" description="OTU" evidence="9">
    <location>
        <begin position="2"/>
        <end position="83"/>
    </location>
</feature>
<accession>A0ABV0PUR7</accession>
<protein>
    <recommendedName>
        <fullName evidence="3">ubiquitinyl hydrolase 1</fullName>
        <ecNumber evidence="3">3.4.19.12</ecNumber>
    </recommendedName>
    <alternativeName>
        <fullName evidence="8">Deubiquitinating enzyme A</fullName>
    </alternativeName>
</protein>
<comment type="caution">
    <text evidence="10">The sequence shown here is derived from an EMBL/GenBank/DDBJ whole genome shotgun (WGS) entry which is preliminary data.</text>
</comment>
<evidence type="ECO:0000313" key="11">
    <source>
        <dbReference type="Proteomes" id="UP001476798"/>
    </source>
</evidence>
<comment type="catalytic activity">
    <reaction evidence="1">
        <text>Thiol-dependent hydrolysis of ester, thioester, amide, peptide and isopeptide bonds formed by the C-terminal Gly of ubiquitin (a 76-residue protein attached to proteins as an intracellular targeting signal).</text>
        <dbReference type="EC" id="3.4.19.12"/>
    </reaction>
</comment>
<gene>
    <name evidence="10" type="primary">OTUD5</name>
    <name evidence="10" type="ORF">GOODEAATRI_034442</name>
</gene>
<dbReference type="PANTHER" id="PTHR12419">
    <property type="entry name" value="OTU DOMAIN CONTAINING PROTEIN"/>
    <property type="match status" value="1"/>
</dbReference>
<dbReference type="SUPFAM" id="SSF54001">
    <property type="entry name" value="Cysteine proteinases"/>
    <property type="match status" value="1"/>
</dbReference>
<evidence type="ECO:0000313" key="10">
    <source>
        <dbReference type="EMBL" id="MEQ2186982.1"/>
    </source>
</evidence>
<keyword evidence="5" id="KW-0833">Ubl conjugation pathway</keyword>
<keyword evidence="11" id="KW-1185">Reference proteome</keyword>
<dbReference type="Proteomes" id="UP001476798">
    <property type="component" value="Unassembled WGS sequence"/>
</dbReference>
<keyword evidence="6" id="KW-0378">Hydrolase</keyword>
<dbReference type="EMBL" id="JAHRIO010088851">
    <property type="protein sequence ID" value="MEQ2186982.1"/>
    <property type="molecule type" value="Genomic_DNA"/>
</dbReference>
<evidence type="ECO:0000259" key="9">
    <source>
        <dbReference type="Pfam" id="PF02338"/>
    </source>
</evidence>